<evidence type="ECO:0000256" key="6">
    <source>
        <dbReference type="RuleBase" id="RU000406"/>
    </source>
</evidence>
<dbReference type="Pfam" id="PF00049">
    <property type="entry name" value="Insulin"/>
    <property type="match status" value="1"/>
</dbReference>
<dbReference type="GO" id="GO:0005576">
    <property type="term" value="C:extracellular region"/>
    <property type="evidence" value="ECO:0007669"/>
    <property type="project" value="UniProtKB-SubCell"/>
</dbReference>
<dbReference type="InterPro" id="IPR036438">
    <property type="entry name" value="Insulin-like_sf"/>
</dbReference>
<dbReference type="SUPFAM" id="SSF56994">
    <property type="entry name" value="Insulin-like"/>
    <property type="match status" value="1"/>
</dbReference>
<dbReference type="PANTHER" id="PTHR13647">
    <property type="entry name" value="INSULIN-LIKE PEPTIDE 2-RELATED"/>
    <property type="match status" value="1"/>
</dbReference>
<comment type="subcellular location">
    <subcellularLocation>
        <location evidence="6">Secreted</location>
    </subcellularLocation>
</comment>
<name>A0A7D7KGE0_GRAMO</name>
<keyword evidence="6" id="KW-0964">Secreted</keyword>
<evidence type="ECO:0000256" key="2">
    <source>
        <dbReference type="ARBA" id="ARBA00011207"/>
    </source>
</evidence>
<dbReference type="InterPro" id="IPR022352">
    <property type="entry name" value="Ins/IGF/rlx"/>
</dbReference>
<comment type="subunit">
    <text evidence="2">Heterodimer of a B chain and an A chain linked by two disulfide bonds.</text>
</comment>
<evidence type="ECO:0000256" key="3">
    <source>
        <dbReference type="ARBA" id="ARBA00022685"/>
    </source>
</evidence>
<dbReference type="InterPro" id="IPR022353">
    <property type="entry name" value="Insulin_CS"/>
</dbReference>
<feature type="domain" description="Insulin-like" evidence="8">
    <location>
        <begin position="26"/>
        <end position="112"/>
    </location>
</feature>
<dbReference type="PRINTS" id="PR00276">
    <property type="entry name" value="INSULINFAMLY"/>
</dbReference>
<feature type="chain" id="PRO_5028468430" evidence="7">
    <location>
        <begin position="20"/>
        <end position="112"/>
    </location>
</feature>
<evidence type="ECO:0000259" key="8">
    <source>
        <dbReference type="SMART" id="SM00078"/>
    </source>
</evidence>
<keyword evidence="4 7" id="KW-0732">Signal</keyword>
<feature type="signal peptide" evidence="7">
    <location>
        <begin position="1"/>
        <end position="19"/>
    </location>
</feature>
<comment type="similarity">
    <text evidence="1 6">Belongs to the insulin family.</text>
</comment>
<dbReference type="EMBL" id="MN639905">
    <property type="protein sequence ID" value="QMS43292.1"/>
    <property type="molecule type" value="mRNA"/>
</dbReference>
<reference evidence="9" key="1">
    <citation type="submission" date="2019-11" db="EMBL/GenBank/DDBJ databases">
        <title>Identification and expression analysis of the neuropeptidome in oriental fruit moth, Grapholita molesta.</title>
        <authorList>
            <person name="Cheng J."/>
        </authorList>
    </citation>
    <scope>NUCLEOTIDE SEQUENCE</scope>
</reference>
<dbReference type="AlphaFoldDB" id="A0A7D7KGE0"/>
<keyword evidence="5" id="KW-1015">Disulfide bond</keyword>
<accession>A0A7D7KGE0</accession>
<dbReference type="GO" id="GO:0005179">
    <property type="term" value="F:hormone activity"/>
    <property type="evidence" value="ECO:0007669"/>
    <property type="project" value="InterPro"/>
</dbReference>
<dbReference type="Gene3D" id="1.10.100.10">
    <property type="entry name" value="Insulin-like"/>
    <property type="match status" value="1"/>
</dbReference>
<proteinExistence type="evidence at transcript level"/>
<dbReference type="CDD" id="cd04366">
    <property type="entry name" value="IlGF_insulin_bombyxin_like"/>
    <property type="match status" value="1"/>
</dbReference>
<keyword evidence="3" id="KW-0165">Cleavage on pair of basic residues</keyword>
<organism evidence="9">
    <name type="scientific">Grapholita molesta</name>
    <name type="common">Oriental fruit moth</name>
    <name type="synonym">Cydia molesta</name>
    <dbReference type="NCBI Taxonomy" id="192188"/>
    <lineage>
        <taxon>Eukaryota</taxon>
        <taxon>Metazoa</taxon>
        <taxon>Ecdysozoa</taxon>
        <taxon>Arthropoda</taxon>
        <taxon>Hexapoda</taxon>
        <taxon>Insecta</taxon>
        <taxon>Pterygota</taxon>
        <taxon>Neoptera</taxon>
        <taxon>Endopterygota</taxon>
        <taxon>Lepidoptera</taxon>
        <taxon>Glossata</taxon>
        <taxon>Ditrysia</taxon>
        <taxon>Tortricoidea</taxon>
        <taxon>Tortricidae</taxon>
        <taxon>Olethreutinae</taxon>
        <taxon>Grapholitini</taxon>
        <taxon>Grapholita</taxon>
    </lineage>
</organism>
<evidence type="ECO:0000256" key="4">
    <source>
        <dbReference type="ARBA" id="ARBA00022729"/>
    </source>
</evidence>
<evidence type="ECO:0000256" key="1">
    <source>
        <dbReference type="ARBA" id="ARBA00009034"/>
    </source>
</evidence>
<dbReference type="SMART" id="SM00078">
    <property type="entry name" value="IlGF"/>
    <property type="match status" value="1"/>
</dbReference>
<dbReference type="InterPro" id="IPR016179">
    <property type="entry name" value="Insulin-like"/>
</dbReference>
<dbReference type="PROSITE" id="PS00262">
    <property type="entry name" value="INSULIN"/>
    <property type="match status" value="1"/>
</dbReference>
<evidence type="ECO:0000313" key="9">
    <source>
        <dbReference type="EMBL" id="QMS43292.1"/>
    </source>
</evidence>
<protein>
    <submittedName>
        <fullName evidence="9">Insulin-like peptide 1</fullName>
    </submittedName>
</protein>
<dbReference type="PANTHER" id="PTHR13647:SF4">
    <property type="entry name" value="INSULIN-LIKE PEPTIDE 1-RELATED"/>
    <property type="match status" value="1"/>
</dbReference>
<evidence type="ECO:0000256" key="7">
    <source>
        <dbReference type="SAM" id="SignalP"/>
    </source>
</evidence>
<evidence type="ECO:0000256" key="5">
    <source>
        <dbReference type="ARBA" id="ARBA00023157"/>
    </source>
</evidence>
<sequence>MKIQLSFFAVVVLCVSAYGQSMDTPQTYCGRRLAQTMAALCYHNEDKRSDYNSIRLGFEPEFSWPWVSSRTSDRHHFQDRGLTRDLGVRGKRGIIEECCDHSCSMSTLLSYC</sequence>